<comment type="caution">
    <text evidence="2">The sequence shown here is derived from an EMBL/GenBank/DDBJ whole genome shotgun (WGS) entry which is preliminary data.</text>
</comment>
<keyword evidence="3" id="KW-1185">Reference proteome</keyword>
<dbReference type="EMBL" id="SLWY01000011">
    <property type="protein sequence ID" value="TCO80956.1"/>
    <property type="molecule type" value="Genomic_DNA"/>
</dbReference>
<evidence type="ECO:0000256" key="1">
    <source>
        <dbReference type="SAM" id="MobiDB-lite"/>
    </source>
</evidence>
<feature type="region of interest" description="Disordered" evidence="1">
    <location>
        <begin position="1"/>
        <end position="31"/>
    </location>
</feature>
<protein>
    <submittedName>
        <fullName evidence="2">Uncharacterized protein</fullName>
    </submittedName>
</protein>
<evidence type="ECO:0000313" key="3">
    <source>
        <dbReference type="Proteomes" id="UP000295765"/>
    </source>
</evidence>
<dbReference type="Proteomes" id="UP000295765">
    <property type="component" value="Unassembled WGS sequence"/>
</dbReference>
<evidence type="ECO:0000313" key="2">
    <source>
        <dbReference type="EMBL" id="TCO80956.1"/>
    </source>
</evidence>
<dbReference type="RefSeq" id="WP_132542773.1">
    <property type="nucleotide sequence ID" value="NZ_SLWY01000011.1"/>
</dbReference>
<organism evidence="2 3">
    <name type="scientific">Plasticicumulans lactativorans</name>
    <dbReference type="NCBI Taxonomy" id="1133106"/>
    <lineage>
        <taxon>Bacteria</taxon>
        <taxon>Pseudomonadati</taxon>
        <taxon>Pseudomonadota</taxon>
        <taxon>Gammaproteobacteria</taxon>
        <taxon>Candidatus Competibacteraceae</taxon>
        <taxon>Plasticicumulans</taxon>
    </lineage>
</organism>
<accession>A0A4R2L9X1</accession>
<dbReference type="AlphaFoldDB" id="A0A4R2L9X1"/>
<proteinExistence type="predicted"/>
<name>A0A4R2L9X1_9GAMM</name>
<reference evidence="2 3" key="1">
    <citation type="submission" date="2019-03" db="EMBL/GenBank/DDBJ databases">
        <title>Genomic Encyclopedia of Type Strains, Phase IV (KMG-IV): sequencing the most valuable type-strain genomes for metagenomic binning, comparative biology and taxonomic classification.</title>
        <authorList>
            <person name="Goeker M."/>
        </authorList>
    </citation>
    <scope>NUCLEOTIDE SEQUENCE [LARGE SCALE GENOMIC DNA]</scope>
    <source>
        <strain evidence="2 3">DSM 25287</strain>
    </source>
</reference>
<sequence length="65" mass="7347">MREHSDIENASKSGVQRPPGPAPATPIPGARAWRSIERYRELKELRKHLADITHDLDGDQPDLHI</sequence>
<gene>
    <name evidence="2" type="ORF">EV699_111157</name>
</gene>